<gene>
    <name evidence="6" type="ORF">Cni_G29304</name>
</gene>
<comment type="subcellular location">
    <subcellularLocation>
        <location evidence="1">Membrane</location>
    </subcellularLocation>
</comment>
<organism evidence="6 7">
    <name type="scientific">Canna indica</name>
    <name type="common">Indian-shot</name>
    <dbReference type="NCBI Taxonomy" id="4628"/>
    <lineage>
        <taxon>Eukaryota</taxon>
        <taxon>Viridiplantae</taxon>
        <taxon>Streptophyta</taxon>
        <taxon>Embryophyta</taxon>
        <taxon>Tracheophyta</taxon>
        <taxon>Spermatophyta</taxon>
        <taxon>Magnoliopsida</taxon>
        <taxon>Liliopsida</taxon>
        <taxon>Zingiberales</taxon>
        <taxon>Cannaceae</taxon>
        <taxon>Canna</taxon>
    </lineage>
</organism>
<evidence type="ECO:0000313" key="6">
    <source>
        <dbReference type="EMBL" id="WOL20499.1"/>
    </source>
</evidence>
<keyword evidence="7" id="KW-1185">Reference proteome</keyword>
<evidence type="ECO:0000313" key="7">
    <source>
        <dbReference type="Proteomes" id="UP001327560"/>
    </source>
</evidence>
<dbReference type="InterPro" id="IPR036259">
    <property type="entry name" value="MFS_trans_sf"/>
</dbReference>
<accession>A0AAQ3L4W5</accession>
<dbReference type="AlphaFoldDB" id="A0AAQ3L4W5"/>
<keyword evidence="3 5" id="KW-1133">Transmembrane helix</keyword>
<evidence type="ECO:0000256" key="3">
    <source>
        <dbReference type="ARBA" id="ARBA00022989"/>
    </source>
</evidence>
<dbReference type="GO" id="GO:0016020">
    <property type="term" value="C:membrane"/>
    <property type="evidence" value="ECO:0007669"/>
    <property type="project" value="UniProtKB-SubCell"/>
</dbReference>
<evidence type="ECO:0000256" key="5">
    <source>
        <dbReference type="SAM" id="Phobius"/>
    </source>
</evidence>
<reference evidence="6 7" key="1">
    <citation type="submission" date="2023-10" db="EMBL/GenBank/DDBJ databases">
        <title>Chromosome-scale genome assembly provides insights into flower coloration mechanisms of Canna indica.</title>
        <authorList>
            <person name="Li C."/>
        </authorList>
    </citation>
    <scope>NUCLEOTIDE SEQUENCE [LARGE SCALE GENOMIC DNA]</scope>
    <source>
        <tissue evidence="6">Flower</tissue>
    </source>
</reference>
<evidence type="ECO:0000256" key="4">
    <source>
        <dbReference type="ARBA" id="ARBA00023136"/>
    </source>
</evidence>
<dbReference type="EMBL" id="CP136898">
    <property type="protein sequence ID" value="WOL20499.1"/>
    <property type="molecule type" value="Genomic_DNA"/>
</dbReference>
<dbReference type="GO" id="GO:0022857">
    <property type="term" value="F:transmembrane transporter activity"/>
    <property type="evidence" value="ECO:0007669"/>
    <property type="project" value="InterPro"/>
</dbReference>
<dbReference type="Gene3D" id="1.20.1250.20">
    <property type="entry name" value="MFS general substrate transporter like domains"/>
    <property type="match status" value="1"/>
</dbReference>
<proteinExistence type="predicted"/>
<sequence length="99" mass="11178">MIGMILSLTGLIVILTMIEHSQLAINRVMNSAMSMSFVWLYKAITIGDVFLLFSGVGVITWVFYFLCCPETIGRALEEKMEEVFLKLKDKKLRNNKGGV</sequence>
<dbReference type="Pfam" id="PF00083">
    <property type="entry name" value="Sugar_tr"/>
    <property type="match status" value="1"/>
</dbReference>
<feature type="transmembrane region" description="Helical" evidence="5">
    <location>
        <begin position="39"/>
        <end position="66"/>
    </location>
</feature>
<evidence type="ECO:0000256" key="1">
    <source>
        <dbReference type="ARBA" id="ARBA00004370"/>
    </source>
</evidence>
<name>A0AAQ3L4W5_9LILI</name>
<dbReference type="Proteomes" id="UP001327560">
    <property type="component" value="Chromosome 9"/>
</dbReference>
<keyword evidence="2 5" id="KW-0812">Transmembrane</keyword>
<protein>
    <submittedName>
        <fullName evidence="6">Polyol transporter 6 isoform X2</fullName>
    </submittedName>
</protein>
<evidence type="ECO:0000256" key="2">
    <source>
        <dbReference type="ARBA" id="ARBA00022692"/>
    </source>
</evidence>
<keyword evidence="4 5" id="KW-0472">Membrane</keyword>
<dbReference type="InterPro" id="IPR005828">
    <property type="entry name" value="MFS_sugar_transport-like"/>
</dbReference>